<protein>
    <recommendedName>
        <fullName evidence="4">Integral membrane protein</fullName>
    </recommendedName>
</protein>
<feature type="transmembrane region" description="Helical" evidence="1">
    <location>
        <begin position="12"/>
        <end position="35"/>
    </location>
</feature>
<keyword evidence="1" id="KW-0812">Transmembrane</keyword>
<evidence type="ECO:0008006" key="4">
    <source>
        <dbReference type="Google" id="ProtNLM"/>
    </source>
</evidence>
<name>A0ABX2K0S6_9MYCO</name>
<feature type="transmembrane region" description="Helical" evidence="1">
    <location>
        <begin position="41"/>
        <end position="62"/>
    </location>
</feature>
<dbReference type="Proteomes" id="UP000708347">
    <property type="component" value="Unassembled WGS sequence"/>
</dbReference>
<keyword evidence="1" id="KW-0472">Membrane</keyword>
<proteinExistence type="predicted"/>
<dbReference type="EMBL" id="VBSB01000015">
    <property type="protein sequence ID" value="NTY62448.1"/>
    <property type="molecule type" value="Genomic_DNA"/>
</dbReference>
<reference evidence="2 3" key="1">
    <citation type="submission" date="2019-05" db="EMBL/GenBank/DDBJ databases">
        <title>Mycolicibacterium sphagni ENV482 genome assembly.</title>
        <authorList>
            <person name="Chen W."/>
            <person name="Faulkner N.W."/>
            <person name="Hyman M.R."/>
        </authorList>
    </citation>
    <scope>NUCLEOTIDE SEQUENCE [LARGE SCALE GENOMIC DNA]</scope>
    <source>
        <strain evidence="2 3">ENV482</strain>
    </source>
</reference>
<keyword evidence="1" id="KW-1133">Transmembrane helix</keyword>
<comment type="caution">
    <text evidence="2">The sequence shown here is derived from an EMBL/GenBank/DDBJ whole genome shotgun (WGS) entry which is preliminary data.</text>
</comment>
<sequence length="131" mass="13908">MTAPEPRPRAVSVAFWCWLAAAILLMLGGLLLVFAQGPAPMFFRGAGGLWIVTGALLSYLAGRARGGDTRFRRAAVALSVALAVLLALFAVMTSGLVWLFVLILVTVGAVVIMRPSAQQWYVPSDPPEPNA</sequence>
<feature type="transmembrane region" description="Helical" evidence="1">
    <location>
        <begin position="74"/>
        <end position="91"/>
    </location>
</feature>
<evidence type="ECO:0000313" key="2">
    <source>
        <dbReference type="EMBL" id="NTY62448.1"/>
    </source>
</evidence>
<keyword evidence="3" id="KW-1185">Reference proteome</keyword>
<accession>A0ABX2K0S6</accession>
<organism evidence="2 3">
    <name type="scientific">Mycolicibacterium sphagni</name>
    <dbReference type="NCBI Taxonomy" id="1786"/>
    <lineage>
        <taxon>Bacteria</taxon>
        <taxon>Bacillati</taxon>
        <taxon>Actinomycetota</taxon>
        <taxon>Actinomycetes</taxon>
        <taxon>Mycobacteriales</taxon>
        <taxon>Mycobacteriaceae</taxon>
        <taxon>Mycolicibacterium</taxon>
    </lineage>
</organism>
<feature type="transmembrane region" description="Helical" evidence="1">
    <location>
        <begin position="97"/>
        <end position="113"/>
    </location>
</feature>
<evidence type="ECO:0000313" key="3">
    <source>
        <dbReference type="Proteomes" id="UP000708347"/>
    </source>
</evidence>
<gene>
    <name evidence="2" type="ORF">FEG63_23200</name>
</gene>
<evidence type="ECO:0000256" key="1">
    <source>
        <dbReference type="SAM" id="Phobius"/>
    </source>
</evidence>
<dbReference type="RefSeq" id="WP_174400152.1">
    <property type="nucleotide sequence ID" value="NZ_VBSB01000015.1"/>
</dbReference>